<evidence type="ECO:0000256" key="8">
    <source>
        <dbReference type="ARBA" id="ARBA00022792"/>
    </source>
</evidence>
<dbReference type="AlphaFoldDB" id="A0AAJ7C3H6"/>
<dbReference type="GO" id="GO:0005743">
    <property type="term" value="C:mitochondrial inner membrane"/>
    <property type="evidence" value="ECO:0007669"/>
    <property type="project" value="UniProtKB-SubCell"/>
</dbReference>
<evidence type="ECO:0000256" key="6">
    <source>
        <dbReference type="ARBA" id="ARBA00022448"/>
    </source>
</evidence>
<dbReference type="GeneID" id="107270079"/>
<evidence type="ECO:0000256" key="13">
    <source>
        <dbReference type="ARBA" id="ARBA00030360"/>
    </source>
</evidence>
<dbReference type="Pfam" id="PF07347">
    <property type="entry name" value="CI-B14_5a"/>
    <property type="match status" value="1"/>
</dbReference>
<accession>A0AAJ7C3H6</accession>
<protein>
    <recommendedName>
        <fullName evidence="5">NADH dehydrogenase [ubiquinone] 1 alpha subcomplex subunit 7</fullName>
    </recommendedName>
    <alternativeName>
        <fullName evidence="14">Complex I-B14.5a</fullName>
    </alternativeName>
    <alternativeName>
        <fullName evidence="13">NADH-ubiquinone oxidoreductase subunit B14.5a</fullName>
    </alternativeName>
</protein>
<sequence length="103" mass="11599">MPGGIKHRSNSQIIVWFQNLMRGAKSRTTPLRFADCIAARTQPPPNLPEGPYHKTSKIYYFVRDARREVEPPLLISKAKQITAGGEVSAKPKLLTPGKVWSWD</sequence>
<evidence type="ECO:0000256" key="12">
    <source>
        <dbReference type="ARBA" id="ARBA00023136"/>
    </source>
</evidence>
<proteinExistence type="inferred from homology"/>
<evidence type="ECO:0000256" key="3">
    <source>
        <dbReference type="ARBA" id="ARBA00005482"/>
    </source>
</evidence>
<comment type="subunit">
    <text evidence="4">Complex I is composed of 45 different subunits.</text>
</comment>
<evidence type="ECO:0000256" key="10">
    <source>
        <dbReference type="ARBA" id="ARBA00022990"/>
    </source>
</evidence>
<evidence type="ECO:0000256" key="11">
    <source>
        <dbReference type="ARBA" id="ARBA00023128"/>
    </source>
</evidence>
<evidence type="ECO:0000313" key="16">
    <source>
        <dbReference type="RefSeq" id="XP_015600227.1"/>
    </source>
</evidence>
<keyword evidence="7" id="KW-0679">Respiratory chain</keyword>
<organism evidence="15 16">
    <name type="scientific">Cephus cinctus</name>
    <name type="common">Wheat stem sawfly</name>
    <dbReference type="NCBI Taxonomy" id="211228"/>
    <lineage>
        <taxon>Eukaryota</taxon>
        <taxon>Metazoa</taxon>
        <taxon>Ecdysozoa</taxon>
        <taxon>Arthropoda</taxon>
        <taxon>Hexapoda</taxon>
        <taxon>Insecta</taxon>
        <taxon>Pterygota</taxon>
        <taxon>Neoptera</taxon>
        <taxon>Endopterygota</taxon>
        <taxon>Hymenoptera</taxon>
        <taxon>Cephoidea</taxon>
        <taxon>Cephidae</taxon>
        <taxon>Cephus</taxon>
    </lineage>
</organism>
<dbReference type="Proteomes" id="UP000694920">
    <property type="component" value="Unplaced"/>
</dbReference>
<evidence type="ECO:0000256" key="5">
    <source>
        <dbReference type="ARBA" id="ARBA00016383"/>
    </source>
</evidence>
<keyword evidence="8" id="KW-0999">Mitochondrion inner membrane</keyword>
<dbReference type="InterPro" id="IPR009947">
    <property type="entry name" value="NDUA7"/>
</dbReference>
<reference evidence="16" key="1">
    <citation type="submission" date="2025-08" db="UniProtKB">
        <authorList>
            <consortium name="RefSeq"/>
        </authorList>
    </citation>
    <scope>IDENTIFICATION</scope>
</reference>
<dbReference type="KEGG" id="ccin:107270079"/>
<keyword evidence="9" id="KW-0249">Electron transport</keyword>
<evidence type="ECO:0000256" key="1">
    <source>
        <dbReference type="ARBA" id="ARBA00003195"/>
    </source>
</evidence>
<comment type="function">
    <text evidence="1">Accessory subunit of the mitochondrial membrane respiratory chain NADH dehydrogenase (Complex I), that is believed not to be involved in catalysis. Complex I functions in the transfer of electrons from NADH to the respiratory chain. The immediate electron acceptor for the enzyme is believed to be ubiquinone.</text>
</comment>
<keyword evidence="12" id="KW-0472">Membrane</keyword>
<evidence type="ECO:0000256" key="2">
    <source>
        <dbReference type="ARBA" id="ARBA00004443"/>
    </source>
</evidence>
<evidence type="ECO:0000313" key="15">
    <source>
        <dbReference type="Proteomes" id="UP000694920"/>
    </source>
</evidence>
<evidence type="ECO:0000256" key="14">
    <source>
        <dbReference type="ARBA" id="ARBA00033401"/>
    </source>
</evidence>
<comment type="similarity">
    <text evidence="3">Belongs to the complex I NDUFA7 subunit family.</text>
</comment>
<comment type="subcellular location">
    <subcellularLocation>
        <location evidence="2">Mitochondrion inner membrane</location>
        <topology evidence="2">Peripheral membrane protein</topology>
        <orientation evidence="2">Matrix side</orientation>
    </subcellularLocation>
</comment>
<keyword evidence="11" id="KW-0496">Mitochondrion</keyword>
<keyword evidence="6" id="KW-0813">Transport</keyword>
<gene>
    <name evidence="16" type="primary">LOC107270079</name>
</gene>
<keyword evidence="10" id="KW-0007">Acetylation</keyword>
<evidence type="ECO:0000256" key="7">
    <source>
        <dbReference type="ARBA" id="ARBA00022660"/>
    </source>
</evidence>
<dbReference type="GO" id="GO:0006120">
    <property type="term" value="P:mitochondrial electron transport, NADH to ubiquinone"/>
    <property type="evidence" value="ECO:0007669"/>
    <property type="project" value="TreeGrafter"/>
</dbReference>
<dbReference type="RefSeq" id="XP_015600227.1">
    <property type="nucleotide sequence ID" value="XM_015744741.2"/>
</dbReference>
<dbReference type="PANTHER" id="PTHR12485">
    <property type="entry name" value="NADH-UBIQUINONE OXIDOREDUCTASE SUBUNIT B"/>
    <property type="match status" value="1"/>
</dbReference>
<evidence type="ECO:0000256" key="9">
    <source>
        <dbReference type="ARBA" id="ARBA00022982"/>
    </source>
</evidence>
<dbReference type="PANTHER" id="PTHR12485:SF1">
    <property type="entry name" value="NADH DEHYDROGENASE [UBIQUINONE] 1 ALPHA SUBCOMPLEX SUBUNIT 7"/>
    <property type="match status" value="1"/>
</dbReference>
<evidence type="ECO:0000256" key="4">
    <source>
        <dbReference type="ARBA" id="ARBA00011533"/>
    </source>
</evidence>
<keyword evidence="15" id="KW-1185">Reference proteome</keyword>
<name>A0AAJ7C3H6_CEPCN</name>